<dbReference type="GO" id="GO:0015074">
    <property type="term" value="P:DNA integration"/>
    <property type="evidence" value="ECO:0007669"/>
    <property type="project" value="UniProtKB-KW"/>
</dbReference>
<evidence type="ECO:0000256" key="5">
    <source>
        <dbReference type="PROSITE-ProRule" id="PRU01248"/>
    </source>
</evidence>
<keyword evidence="2" id="KW-0229">DNA integration</keyword>
<dbReference type="SUPFAM" id="SSF56349">
    <property type="entry name" value="DNA breaking-rejoining enzymes"/>
    <property type="match status" value="1"/>
</dbReference>
<dbReference type="InterPro" id="IPR044068">
    <property type="entry name" value="CB"/>
</dbReference>
<dbReference type="PROSITE" id="PS51900">
    <property type="entry name" value="CB"/>
    <property type="match status" value="1"/>
</dbReference>
<dbReference type="InterPro" id="IPR050808">
    <property type="entry name" value="Phage_Integrase"/>
</dbReference>
<evidence type="ECO:0000256" key="2">
    <source>
        <dbReference type="ARBA" id="ARBA00022908"/>
    </source>
</evidence>
<keyword evidence="3 5" id="KW-0238">DNA-binding</keyword>
<dbReference type="InterPro" id="IPR011010">
    <property type="entry name" value="DNA_brk_join_enz"/>
</dbReference>
<feature type="domain" description="Tyr recombinase" evidence="6">
    <location>
        <begin position="156"/>
        <end position="352"/>
    </location>
</feature>
<reference evidence="8" key="1">
    <citation type="submission" date="2021-01" db="EMBL/GenBank/DDBJ databases">
        <title>Whole genome shotgun sequence of Actinoplanes nipponensis NBRC 14063.</title>
        <authorList>
            <person name="Komaki H."/>
            <person name="Tamura T."/>
        </authorList>
    </citation>
    <scope>NUCLEOTIDE SEQUENCE</scope>
    <source>
        <strain evidence="8">NBRC 14063</strain>
    </source>
</reference>
<dbReference type="InterPro" id="IPR013762">
    <property type="entry name" value="Integrase-like_cat_sf"/>
</dbReference>
<evidence type="ECO:0000256" key="3">
    <source>
        <dbReference type="ARBA" id="ARBA00023125"/>
    </source>
</evidence>
<dbReference type="Pfam" id="PF00589">
    <property type="entry name" value="Phage_integrase"/>
    <property type="match status" value="1"/>
</dbReference>
<evidence type="ECO:0000259" key="6">
    <source>
        <dbReference type="PROSITE" id="PS51898"/>
    </source>
</evidence>
<accession>A0A919JEB1</accession>
<evidence type="ECO:0000313" key="9">
    <source>
        <dbReference type="Proteomes" id="UP000647172"/>
    </source>
</evidence>
<keyword evidence="4" id="KW-0233">DNA recombination</keyword>
<dbReference type="InterPro" id="IPR010998">
    <property type="entry name" value="Integrase_recombinase_N"/>
</dbReference>
<evidence type="ECO:0000259" key="7">
    <source>
        <dbReference type="PROSITE" id="PS51900"/>
    </source>
</evidence>
<comment type="similarity">
    <text evidence="1">Belongs to the 'phage' integrase family.</text>
</comment>
<protein>
    <submittedName>
        <fullName evidence="8">Site-specific integrase</fullName>
    </submittedName>
</protein>
<evidence type="ECO:0000256" key="1">
    <source>
        <dbReference type="ARBA" id="ARBA00008857"/>
    </source>
</evidence>
<feature type="domain" description="Core-binding (CB)" evidence="7">
    <location>
        <begin position="57"/>
        <end position="136"/>
    </location>
</feature>
<dbReference type="AlphaFoldDB" id="A0A919JEB1"/>
<comment type="caution">
    <text evidence="8">The sequence shown here is derived from an EMBL/GenBank/DDBJ whole genome shotgun (WGS) entry which is preliminary data.</text>
</comment>
<sequence length="365" mass="41255">MAWVEDRGGCYRVRYRRSGHIVTDSTHADRDDASAQATLLNNATRAARQRYMPLPAPLLSGWAEVWLSSHLAADSTMARYRSMLRSHILPVFGEHRVDAISRQDVKAFARELSARLSDTTVRHIVTLLGQLLREAIDEHLMFFDPTARLRLRTRPREPRLFATAGQVQQIVARMPDTVTRTLVTTAAYTGMRISELLALTRANVHLPKATLHVSATVGALHEVAGHRTLGAPKTPAAVRDVALPSFLVDGLERLLRTHPYDTVFCAPTGRWLWRTDFNNRHWRPACDGHPERNWQPIVAGMHFHDLRHTHRTWLDEDNIAEAAKANRLGHAIPGIRGVYAHTTPTMTARLVAHLHTRWLDHGGHW</sequence>
<dbReference type="GO" id="GO:0003677">
    <property type="term" value="F:DNA binding"/>
    <property type="evidence" value="ECO:0007669"/>
    <property type="project" value="UniProtKB-UniRule"/>
</dbReference>
<dbReference type="Proteomes" id="UP000647172">
    <property type="component" value="Unassembled WGS sequence"/>
</dbReference>
<dbReference type="EMBL" id="BOMQ01000018">
    <property type="protein sequence ID" value="GIE47987.1"/>
    <property type="molecule type" value="Genomic_DNA"/>
</dbReference>
<keyword evidence="9" id="KW-1185">Reference proteome</keyword>
<organism evidence="8 9">
    <name type="scientific">Actinoplanes nipponensis</name>
    <dbReference type="NCBI Taxonomy" id="135950"/>
    <lineage>
        <taxon>Bacteria</taxon>
        <taxon>Bacillati</taxon>
        <taxon>Actinomycetota</taxon>
        <taxon>Actinomycetes</taxon>
        <taxon>Micromonosporales</taxon>
        <taxon>Micromonosporaceae</taxon>
        <taxon>Actinoplanes</taxon>
    </lineage>
</organism>
<dbReference type="GO" id="GO:0006310">
    <property type="term" value="P:DNA recombination"/>
    <property type="evidence" value="ECO:0007669"/>
    <property type="project" value="UniProtKB-KW"/>
</dbReference>
<gene>
    <name evidence="8" type="ORF">Ani05nite_15210</name>
</gene>
<proteinExistence type="inferred from homology"/>
<name>A0A919JEB1_9ACTN</name>
<evidence type="ECO:0000313" key="8">
    <source>
        <dbReference type="EMBL" id="GIE47987.1"/>
    </source>
</evidence>
<dbReference type="PANTHER" id="PTHR30629">
    <property type="entry name" value="PROPHAGE INTEGRASE"/>
    <property type="match status" value="1"/>
</dbReference>
<dbReference type="RefSeq" id="WP_203766313.1">
    <property type="nucleotide sequence ID" value="NZ_BAAAYJ010000034.1"/>
</dbReference>
<dbReference type="PROSITE" id="PS51898">
    <property type="entry name" value="TYR_RECOMBINASE"/>
    <property type="match status" value="1"/>
</dbReference>
<dbReference type="PANTHER" id="PTHR30629:SF2">
    <property type="entry name" value="PROPHAGE INTEGRASE INTS-RELATED"/>
    <property type="match status" value="1"/>
</dbReference>
<dbReference type="InterPro" id="IPR053876">
    <property type="entry name" value="Phage_int_M"/>
</dbReference>
<dbReference type="InterPro" id="IPR002104">
    <property type="entry name" value="Integrase_catalytic"/>
</dbReference>
<dbReference type="Gene3D" id="1.10.150.130">
    <property type="match status" value="1"/>
</dbReference>
<dbReference type="Gene3D" id="1.10.443.10">
    <property type="entry name" value="Intergrase catalytic core"/>
    <property type="match status" value="1"/>
</dbReference>
<dbReference type="Pfam" id="PF22022">
    <property type="entry name" value="Phage_int_M"/>
    <property type="match status" value="1"/>
</dbReference>
<evidence type="ECO:0000256" key="4">
    <source>
        <dbReference type="ARBA" id="ARBA00023172"/>
    </source>
</evidence>
<dbReference type="CDD" id="cd01189">
    <property type="entry name" value="INT_ICEBs1_C_like"/>
    <property type="match status" value="1"/>
</dbReference>